<name>A0A0D3F388_9ORYZ</name>
<dbReference type="Gramene" id="OBART02G11130.1">
    <property type="protein sequence ID" value="OBART02G11130.1"/>
    <property type="gene ID" value="OBART02G11130"/>
</dbReference>
<dbReference type="Proteomes" id="UP000026960">
    <property type="component" value="Chromosome 2"/>
</dbReference>
<sequence>MSESIPDKQIVVRFPNHVLPASLRENMGKEGATVDNMDPSCPFLVLEKYDRKKSYEWLNLRAAWVAKSMPNDIIIPDPTPELPNHPVIVVFQEGQTKPVERTSSPNAAEKKNSHLLVALFLPFCFPGSAACQAMRKIRLTGSEPSLKRRGFFRYRRLPVEAQSLSTAADDKSLRLHGGQLRNYSSTSMSNESLVPNHNIGLLGRIQQLIDSHQSRRCSTAAFDVLRKVLKHA</sequence>
<evidence type="ECO:0000313" key="2">
    <source>
        <dbReference type="Proteomes" id="UP000026960"/>
    </source>
</evidence>
<organism evidence="1">
    <name type="scientific">Oryza barthii</name>
    <dbReference type="NCBI Taxonomy" id="65489"/>
    <lineage>
        <taxon>Eukaryota</taxon>
        <taxon>Viridiplantae</taxon>
        <taxon>Streptophyta</taxon>
        <taxon>Embryophyta</taxon>
        <taxon>Tracheophyta</taxon>
        <taxon>Spermatophyta</taxon>
        <taxon>Magnoliopsida</taxon>
        <taxon>Liliopsida</taxon>
        <taxon>Poales</taxon>
        <taxon>Poaceae</taxon>
        <taxon>BOP clade</taxon>
        <taxon>Oryzoideae</taxon>
        <taxon>Oryzeae</taxon>
        <taxon>Oryzinae</taxon>
        <taxon>Oryza</taxon>
    </lineage>
</organism>
<reference evidence="1" key="2">
    <citation type="submission" date="2015-03" db="UniProtKB">
        <authorList>
            <consortium name="EnsemblPlants"/>
        </authorList>
    </citation>
    <scope>IDENTIFICATION</scope>
</reference>
<protein>
    <submittedName>
        <fullName evidence="1">Uncharacterized protein</fullName>
    </submittedName>
</protein>
<dbReference type="EnsemblPlants" id="OBART02G11130.1">
    <property type="protein sequence ID" value="OBART02G11130.1"/>
    <property type="gene ID" value="OBART02G11130"/>
</dbReference>
<evidence type="ECO:0000313" key="1">
    <source>
        <dbReference type="EnsemblPlants" id="OBART02G11130.1"/>
    </source>
</evidence>
<dbReference type="HOGENOM" id="CLU_1350622_0_0_1"/>
<dbReference type="PaxDb" id="65489-OBART02G11130.1"/>
<proteinExistence type="predicted"/>
<keyword evidence="2" id="KW-1185">Reference proteome</keyword>
<accession>A0A0D3F388</accession>
<dbReference type="AlphaFoldDB" id="A0A0D3F388"/>
<reference evidence="1" key="1">
    <citation type="journal article" date="2009" name="Rice">
        <title>De Novo Next Generation Sequencing of Plant Genomes.</title>
        <authorList>
            <person name="Rounsley S."/>
            <person name="Marri P.R."/>
            <person name="Yu Y."/>
            <person name="He R."/>
            <person name="Sisneros N."/>
            <person name="Goicoechea J.L."/>
            <person name="Lee S.J."/>
            <person name="Angelova A."/>
            <person name="Kudrna D."/>
            <person name="Luo M."/>
            <person name="Affourtit J."/>
            <person name="Desany B."/>
            <person name="Knight J."/>
            <person name="Niazi F."/>
            <person name="Egholm M."/>
            <person name="Wing R.A."/>
        </authorList>
    </citation>
    <scope>NUCLEOTIDE SEQUENCE [LARGE SCALE GENOMIC DNA]</scope>
    <source>
        <strain evidence="1">cv. IRGC 105608</strain>
    </source>
</reference>